<evidence type="ECO:0008006" key="3">
    <source>
        <dbReference type="Google" id="ProtNLM"/>
    </source>
</evidence>
<evidence type="ECO:0000313" key="2">
    <source>
        <dbReference type="EMBL" id="QDH87337.1"/>
    </source>
</evidence>
<evidence type="ECO:0000256" key="1">
    <source>
        <dbReference type="SAM" id="MobiDB-lite"/>
    </source>
</evidence>
<feature type="compositionally biased region" description="Low complexity" evidence="1">
    <location>
        <begin position="11"/>
        <end position="31"/>
    </location>
</feature>
<name>A0A514D137_9VIRU</name>
<gene>
    <name evidence="2" type="ORF">H4RhizoLitter20389_000003</name>
</gene>
<reference evidence="2" key="1">
    <citation type="submission" date="2019-05" db="EMBL/GenBank/DDBJ databases">
        <title>Metatranscriptomic reconstruction reveals RNA viruses with the potential to shape carbon cycling in soil.</title>
        <authorList>
            <person name="Starr E.P."/>
            <person name="Nuccio E."/>
            <person name="Pett-Ridge J."/>
            <person name="Banfield J.F."/>
            <person name="Firestone M.K."/>
        </authorList>
    </citation>
    <scope>NUCLEOTIDE SEQUENCE</scope>
    <source>
        <strain evidence="2">H4_Rhizo_Litter_20_scaffold_389</strain>
    </source>
</reference>
<proteinExistence type="predicted"/>
<sequence length="358" mass="38897">MTTTPFDNRATVSGSATTSSGTTLTSGKRGSYGSLVSIGNPRPYRSGGAFSTTINDESDWFLTGDTAPGFPFNTHYADYRYTGVSHPGVPAPTGLSVADLLSRSNPSQPIVDVPVFLVELRELPDLFRIAGRSIAQKIASGNLNYQFGWKPLLGDLGNLLGLQASIDKRVRHLSRLHENGGGSYKADVGTVTLPGTKTLWAFPPGGGTMYVRHTGFCRRWVSVSWIPSYDPGTEMPSLNQIRYQAFRSVLGLTVDLSTAWELLPWSWLVDWFSNLGNILAARRNLVGFVPGACYTMTHTERKSSFTLEGTSVLTHSYPHLHQVVKERVPTSSSSISANVPFLSGRQLGILASLAVARR</sequence>
<organism evidence="2">
    <name type="scientific">Leviviridae sp</name>
    <dbReference type="NCBI Taxonomy" id="2027243"/>
    <lineage>
        <taxon>Viruses</taxon>
        <taxon>Riboviria</taxon>
        <taxon>Orthornavirae</taxon>
        <taxon>Lenarviricota</taxon>
        <taxon>Leviviricetes</taxon>
        <taxon>Norzivirales</taxon>
        <taxon>Fiersviridae</taxon>
    </lineage>
</organism>
<dbReference type="EMBL" id="MN033296">
    <property type="protein sequence ID" value="QDH87337.1"/>
    <property type="molecule type" value="Genomic_RNA"/>
</dbReference>
<accession>A0A514D137</accession>
<feature type="region of interest" description="Disordered" evidence="1">
    <location>
        <begin position="1"/>
        <end position="34"/>
    </location>
</feature>
<protein>
    <recommendedName>
        <fullName evidence="3">Maturation</fullName>
    </recommendedName>
</protein>